<comment type="caution">
    <text evidence="1">The sequence shown here is derived from an EMBL/GenBank/DDBJ whole genome shotgun (WGS) entry which is preliminary data.</text>
</comment>
<sequence length="73" mass="8761">NTSLEIEQDQYEHYLANRVVKLVEQGDGYDYVYHTKTVSQKTKIKTFYYWCNCREDLASKHKKHSDVSKQRNT</sequence>
<organism evidence="1 2">
    <name type="scientific">Racocetra persica</name>
    <dbReference type="NCBI Taxonomy" id="160502"/>
    <lineage>
        <taxon>Eukaryota</taxon>
        <taxon>Fungi</taxon>
        <taxon>Fungi incertae sedis</taxon>
        <taxon>Mucoromycota</taxon>
        <taxon>Glomeromycotina</taxon>
        <taxon>Glomeromycetes</taxon>
        <taxon>Diversisporales</taxon>
        <taxon>Gigasporaceae</taxon>
        <taxon>Racocetra</taxon>
    </lineage>
</organism>
<dbReference type="EMBL" id="CAJVQC010139122">
    <property type="protein sequence ID" value="CAG8843607.1"/>
    <property type="molecule type" value="Genomic_DNA"/>
</dbReference>
<dbReference type="Proteomes" id="UP000789920">
    <property type="component" value="Unassembled WGS sequence"/>
</dbReference>
<evidence type="ECO:0000313" key="1">
    <source>
        <dbReference type="EMBL" id="CAG8843607.1"/>
    </source>
</evidence>
<gene>
    <name evidence="1" type="ORF">RPERSI_LOCUS32842</name>
</gene>
<reference evidence="1" key="1">
    <citation type="submission" date="2021-06" db="EMBL/GenBank/DDBJ databases">
        <authorList>
            <person name="Kallberg Y."/>
            <person name="Tangrot J."/>
            <person name="Rosling A."/>
        </authorList>
    </citation>
    <scope>NUCLEOTIDE SEQUENCE</scope>
    <source>
        <strain evidence="1">MA461A</strain>
    </source>
</reference>
<protein>
    <submittedName>
        <fullName evidence="1">15404_t:CDS:1</fullName>
    </submittedName>
</protein>
<proteinExistence type="predicted"/>
<name>A0ACA9SNR1_9GLOM</name>
<feature type="non-terminal residue" evidence="1">
    <location>
        <position position="1"/>
    </location>
</feature>
<accession>A0ACA9SNR1</accession>
<evidence type="ECO:0000313" key="2">
    <source>
        <dbReference type="Proteomes" id="UP000789920"/>
    </source>
</evidence>
<keyword evidence="2" id="KW-1185">Reference proteome</keyword>
<feature type="non-terminal residue" evidence="1">
    <location>
        <position position="73"/>
    </location>
</feature>